<organism evidence="2 3">
    <name type="scientific">Rhodopseudomonas palustris</name>
    <dbReference type="NCBI Taxonomy" id="1076"/>
    <lineage>
        <taxon>Bacteria</taxon>
        <taxon>Pseudomonadati</taxon>
        <taxon>Pseudomonadota</taxon>
        <taxon>Alphaproteobacteria</taxon>
        <taxon>Hyphomicrobiales</taxon>
        <taxon>Nitrobacteraceae</taxon>
        <taxon>Rhodopseudomonas</taxon>
    </lineage>
</organism>
<name>A0A933S111_RHOPL</name>
<gene>
    <name evidence="2" type="ORF">HZA66_22190</name>
</gene>
<evidence type="ECO:0000313" key="3">
    <source>
        <dbReference type="Proteomes" id="UP000782519"/>
    </source>
</evidence>
<proteinExistence type="predicted"/>
<comment type="caution">
    <text evidence="2">The sequence shown here is derived from an EMBL/GenBank/DDBJ whole genome shotgun (WGS) entry which is preliminary data.</text>
</comment>
<sequence length="84" mass="9845">MKHLAAPRFWAAYDDLPVPVRKLADAQYALLKSNPRHPSLQFKKVGSYWSVRVGLRYRALAVEIEDGFLWFWIGSHADYDRLIR</sequence>
<evidence type="ECO:0000313" key="2">
    <source>
        <dbReference type="EMBL" id="MBI5132163.1"/>
    </source>
</evidence>
<protein>
    <recommendedName>
        <fullName evidence="1">ParE-like toxin domain-containing protein</fullName>
    </recommendedName>
</protein>
<dbReference type="InterPro" id="IPR056925">
    <property type="entry name" value="ParE-like"/>
</dbReference>
<reference evidence="2" key="1">
    <citation type="submission" date="2020-07" db="EMBL/GenBank/DDBJ databases">
        <title>Huge and variable diversity of episymbiotic CPR bacteria and DPANN archaea in groundwater ecosystems.</title>
        <authorList>
            <person name="He C.Y."/>
            <person name="Keren R."/>
            <person name="Whittaker M."/>
            <person name="Farag I.F."/>
            <person name="Doudna J."/>
            <person name="Cate J.H.D."/>
            <person name="Banfield J.F."/>
        </authorList>
    </citation>
    <scope>NUCLEOTIDE SEQUENCE</scope>
    <source>
        <strain evidence="2">NC_groundwater_1818_Pr3_B-0.1um_66_35</strain>
    </source>
</reference>
<dbReference type="EMBL" id="JACRJB010000063">
    <property type="protein sequence ID" value="MBI5132163.1"/>
    <property type="molecule type" value="Genomic_DNA"/>
</dbReference>
<dbReference type="Pfam" id="PF24732">
    <property type="entry name" value="ParE_like"/>
    <property type="match status" value="1"/>
</dbReference>
<feature type="domain" description="ParE-like toxin" evidence="1">
    <location>
        <begin position="21"/>
        <end position="80"/>
    </location>
</feature>
<accession>A0A933S111</accession>
<dbReference type="InterPro" id="IPR035093">
    <property type="entry name" value="RelE/ParE_toxin_dom_sf"/>
</dbReference>
<dbReference type="Proteomes" id="UP000782519">
    <property type="component" value="Unassembled WGS sequence"/>
</dbReference>
<evidence type="ECO:0000259" key="1">
    <source>
        <dbReference type="Pfam" id="PF24732"/>
    </source>
</evidence>
<dbReference type="AlphaFoldDB" id="A0A933S111"/>
<dbReference type="SUPFAM" id="SSF143011">
    <property type="entry name" value="RelE-like"/>
    <property type="match status" value="1"/>
</dbReference>